<evidence type="ECO:0000313" key="14">
    <source>
        <dbReference type="Proteomes" id="UP001239994"/>
    </source>
</evidence>
<evidence type="ECO:0000256" key="8">
    <source>
        <dbReference type="SAM" id="MobiDB-lite"/>
    </source>
</evidence>
<feature type="transmembrane region" description="Helical" evidence="9">
    <location>
        <begin position="983"/>
        <end position="1005"/>
    </location>
</feature>
<feature type="non-terminal residue" evidence="13">
    <location>
        <position position="1111"/>
    </location>
</feature>
<dbReference type="PRINTS" id="PR00249">
    <property type="entry name" value="GPCRSECRETIN"/>
</dbReference>
<gene>
    <name evidence="13" type="ORF">P4O66_017414</name>
</gene>
<feature type="transmembrane region" description="Helical" evidence="9">
    <location>
        <begin position="952"/>
        <end position="977"/>
    </location>
</feature>
<dbReference type="EMBL" id="JAROKS010000024">
    <property type="protein sequence ID" value="KAK1787040.1"/>
    <property type="molecule type" value="Genomic_DNA"/>
</dbReference>
<feature type="domain" description="GAIN-B" evidence="10">
    <location>
        <begin position="564"/>
        <end position="750"/>
    </location>
</feature>
<dbReference type="PANTHER" id="PTHR12011:SF58">
    <property type="entry name" value="ADHESION G-PROTEIN COUPLED RECEPTOR D2"/>
    <property type="match status" value="1"/>
</dbReference>
<evidence type="ECO:0000259" key="11">
    <source>
        <dbReference type="PROSITE" id="PS50261"/>
    </source>
</evidence>
<evidence type="ECO:0000259" key="10">
    <source>
        <dbReference type="PROSITE" id="PS50221"/>
    </source>
</evidence>
<dbReference type="Gene3D" id="2.60.220.50">
    <property type="match status" value="1"/>
</dbReference>
<dbReference type="SUPFAM" id="SSF49899">
    <property type="entry name" value="Concanavalin A-like lectins/glucanases"/>
    <property type="match status" value="1"/>
</dbReference>
<dbReference type="PROSITE" id="PS50221">
    <property type="entry name" value="GAIN_B"/>
    <property type="match status" value="1"/>
</dbReference>
<dbReference type="InterPro" id="IPR046338">
    <property type="entry name" value="GAIN_dom_sf"/>
</dbReference>
<dbReference type="AlphaFoldDB" id="A0AAD8YWK9"/>
<feature type="transmembrane region" description="Helical" evidence="9">
    <location>
        <begin position="903"/>
        <end position="931"/>
    </location>
</feature>
<accession>A0AAD8YWK9</accession>
<dbReference type="Pfam" id="PF00354">
    <property type="entry name" value="Pentaxin"/>
    <property type="match status" value="1"/>
</dbReference>
<keyword evidence="4 9" id="KW-1133">Transmembrane helix</keyword>
<dbReference type="SMART" id="SM00303">
    <property type="entry name" value="GPS"/>
    <property type="match status" value="1"/>
</dbReference>
<dbReference type="InterPro" id="IPR057244">
    <property type="entry name" value="GAIN_B"/>
</dbReference>
<evidence type="ECO:0000256" key="9">
    <source>
        <dbReference type="SAM" id="Phobius"/>
    </source>
</evidence>
<name>A0AAD8YWK9_9TELE</name>
<keyword evidence="3 9" id="KW-0812">Transmembrane</keyword>
<feature type="transmembrane region" description="Helical" evidence="9">
    <location>
        <begin position="798"/>
        <end position="815"/>
    </location>
</feature>
<dbReference type="PROSITE" id="PS50261">
    <property type="entry name" value="G_PROTEIN_RECEP_F2_4"/>
    <property type="match status" value="1"/>
</dbReference>
<comment type="similarity">
    <text evidence="2">Belongs to the G-protein coupled receptor 2 family. Adhesion G-protein coupled receptor (ADGR) subfamily.</text>
</comment>
<keyword evidence="6" id="KW-1015">Disulfide bond</keyword>
<dbReference type="PROSITE" id="PS51828">
    <property type="entry name" value="PTX_2"/>
    <property type="match status" value="1"/>
</dbReference>
<evidence type="ECO:0008006" key="15">
    <source>
        <dbReference type="Google" id="ProtNLM"/>
    </source>
</evidence>
<dbReference type="Pfam" id="PF01825">
    <property type="entry name" value="GPS"/>
    <property type="match status" value="1"/>
</dbReference>
<evidence type="ECO:0000256" key="6">
    <source>
        <dbReference type="ARBA" id="ARBA00023157"/>
    </source>
</evidence>
<dbReference type="PANTHER" id="PTHR12011">
    <property type="entry name" value="ADHESION G-PROTEIN COUPLED RECEPTOR"/>
    <property type="match status" value="1"/>
</dbReference>
<dbReference type="InterPro" id="IPR000203">
    <property type="entry name" value="GPS"/>
</dbReference>
<sequence length="1111" mass="124155">RQMCGNTGKGASYCREQMRHRHSQLRFYGKMSPVLLMVILARTMIAVSSSPENSLKTQLLPDTAERCVVDEPETIETFPKTDLKDPRPRVFQTSETVFQLLNMSCSYSQAWSYCQRHFSSLTVPGLEDDEEGSKQLLTDANMHRPIWVSTTNRLAPTPPLSVVSSGLYFPVESQDGYARVEASFPSLPSVSVCVRAQFDPQHKKVSTLFSYAAPVFTNEFQLRGYVDKVKPQVLLALIVHGKHHSYKAWFTNDANWHHICVTWQKSDGFWAIYVDGVRRDSAAGKEVSRNIYGNGILILGQDQDSFGGNFTEPFVGNITDLNIWDISLDETQIRTIHDCSPALKRKPFFNWLHRNLTIHAVKEVPAKMFCPGLQRQPSREDEYCRTLYGWKGDEAQYKTISCSQTWPFICKTRKERYEKKKELEESQNTNPSPFMQHLINNGMSTGDVLDPSDPDESWDVSLQLLNVSERYLRESLEHLESRDMPTLVQMLSRVADLPPAANKSCSAAHALSQSFVSLVDALISQGTASQWQAVKEVVSGPMTVVQTLDRMVTKMSPLLLEDKHSVQIHCNNIRLQVQQKNVSETSGGSKFCGSDASHTSLDCISILPQSMQDLHYNGFRKVTLLNTWYNSLTPLMNGSKNVTVPPTITDGSLKFVETVLGSTVISSVVVGDGQRISLGVQFTLQHQIQNTSGVYYNPVCAFWDFTLMPQDGGGWSTVGCEVVSFQKESTTCYCNHTTNFALLLQIYDVQFSPENDKGLQILSFIGCGASLCGLSFTLIIFIAVGVPKSDRTTVHKNLIVALAAAQLLLILSYWATANQEICLLVTVLLHLFFLSSFCWMLVEGLLLWSKVVSVNVNEDRRMRFYYILGWGLPVVIVAVTLTVSLNRYKAEKYCWLNTESNIIWAFVGPVLFVLAVNSVVLCRVVMVTISSACRRAKMHAPSSASKPRPLDLTWAATRPVLILLPVLGLTWLCGILVHLSVVLAYLFIVLNAFQGMYIFFVYAVYSSEVQTAIKRIQEKRKALSFSNCSHPISSSQKTPGVSWVESLPPPSSPDSSSFSNITSSTASSLMFKNESFINDSLVNFSIKPASGNQVVQLMAFKPSGELCYRCL</sequence>
<comment type="subcellular location">
    <subcellularLocation>
        <location evidence="1">Membrane</location>
        <topology evidence="1">Multi-pass membrane protein</topology>
    </subcellularLocation>
</comment>
<evidence type="ECO:0000256" key="5">
    <source>
        <dbReference type="ARBA" id="ARBA00023136"/>
    </source>
</evidence>
<dbReference type="GO" id="GO:0005886">
    <property type="term" value="C:plasma membrane"/>
    <property type="evidence" value="ECO:0007669"/>
    <property type="project" value="UniProtKB-SubCell"/>
</dbReference>
<comment type="caution">
    <text evidence="7">Lacks conserved residue(s) required for the propagation of feature annotation.</text>
</comment>
<feature type="domain" description="Pentraxin (PTX)" evidence="12">
    <location>
        <begin position="163"/>
        <end position="370"/>
    </location>
</feature>
<dbReference type="Gene3D" id="1.20.1070.10">
    <property type="entry name" value="Rhodopsin 7-helix transmembrane proteins"/>
    <property type="match status" value="1"/>
</dbReference>
<evidence type="ECO:0000256" key="7">
    <source>
        <dbReference type="PROSITE-ProRule" id="PRU01172"/>
    </source>
</evidence>
<proteinExistence type="inferred from homology"/>
<organism evidence="13 14">
    <name type="scientific">Electrophorus voltai</name>
    <dbReference type="NCBI Taxonomy" id="2609070"/>
    <lineage>
        <taxon>Eukaryota</taxon>
        <taxon>Metazoa</taxon>
        <taxon>Chordata</taxon>
        <taxon>Craniata</taxon>
        <taxon>Vertebrata</taxon>
        <taxon>Euteleostomi</taxon>
        <taxon>Actinopterygii</taxon>
        <taxon>Neopterygii</taxon>
        <taxon>Teleostei</taxon>
        <taxon>Ostariophysi</taxon>
        <taxon>Gymnotiformes</taxon>
        <taxon>Gymnotoidei</taxon>
        <taxon>Gymnotidae</taxon>
        <taxon>Electrophorus</taxon>
    </lineage>
</organism>
<keyword evidence="5 9" id="KW-0472">Membrane</keyword>
<evidence type="ECO:0000256" key="2">
    <source>
        <dbReference type="ARBA" id="ARBA00007343"/>
    </source>
</evidence>
<dbReference type="SMART" id="SM00159">
    <property type="entry name" value="PTX"/>
    <property type="match status" value="1"/>
</dbReference>
<dbReference type="InterPro" id="IPR001759">
    <property type="entry name" value="PTX_dom"/>
</dbReference>
<feature type="transmembrane region" description="Helical" evidence="9">
    <location>
        <begin position="821"/>
        <end position="842"/>
    </location>
</feature>
<protein>
    <recommendedName>
        <fullName evidence="15">Adhesion G protein-coupled receptor D2</fullName>
    </recommendedName>
</protein>
<dbReference type="GO" id="GO:0007189">
    <property type="term" value="P:adenylate cyclase-activating G protein-coupled receptor signaling pathway"/>
    <property type="evidence" value="ECO:0007669"/>
    <property type="project" value="TreeGrafter"/>
</dbReference>
<feature type="domain" description="G-protein coupled receptors family 2 profile 2" evidence="11">
    <location>
        <begin position="759"/>
        <end position="1006"/>
    </location>
</feature>
<evidence type="ECO:0000256" key="3">
    <source>
        <dbReference type="ARBA" id="ARBA00022692"/>
    </source>
</evidence>
<evidence type="ECO:0000259" key="12">
    <source>
        <dbReference type="PROSITE" id="PS51828"/>
    </source>
</evidence>
<dbReference type="InterPro" id="IPR000832">
    <property type="entry name" value="GPCR_2_secretin-like"/>
</dbReference>
<feature type="region of interest" description="Disordered" evidence="8">
    <location>
        <begin position="1027"/>
        <end position="1059"/>
    </location>
</feature>
<dbReference type="GO" id="GO:0004930">
    <property type="term" value="F:G protein-coupled receptor activity"/>
    <property type="evidence" value="ECO:0007669"/>
    <property type="project" value="InterPro"/>
</dbReference>
<dbReference type="GO" id="GO:0007166">
    <property type="term" value="P:cell surface receptor signaling pathway"/>
    <property type="evidence" value="ECO:0007669"/>
    <property type="project" value="InterPro"/>
</dbReference>
<reference evidence="13" key="1">
    <citation type="submission" date="2023-03" db="EMBL/GenBank/DDBJ databases">
        <title>Electrophorus voltai genome.</title>
        <authorList>
            <person name="Bian C."/>
        </authorList>
    </citation>
    <scope>NUCLEOTIDE SEQUENCE</scope>
    <source>
        <strain evidence="13">CB-2022</strain>
        <tissue evidence="13">Muscle</tissue>
    </source>
</reference>
<dbReference type="SUPFAM" id="SSF81321">
    <property type="entry name" value="Family A G protein-coupled receptor-like"/>
    <property type="match status" value="1"/>
</dbReference>
<comment type="caution">
    <text evidence="13">The sequence shown here is derived from an EMBL/GenBank/DDBJ whole genome shotgun (WGS) entry which is preliminary data.</text>
</comment>
<dbReference type="Pfam" id="PF00002">
    <property type="entry name" value="7tm_2"/>
    <property type="match status" value="1"/>
</dbReference>
<dbReference type="Proteomes" id="UP001239994">
    <property type="component" value="Unassembled WGS sequence"/>
</dbReference>
<evidence type="ECO:0000256" key="4">
    <source>
        <dbReference type="ARBA" id="ARBA00022989"/>
    </source>
</evidence>
<dbReference type="Gene3D" id="2.60.120.200">
    <property type="match status" value="1"/>
</dbReference>
<dbReference type="FunFam" id="1.20.1070.10:FF:000252">
    <property type="entry name" value="Adhesion G protein-coupled receptor D2"/>
    <property type="match status" value="1"/>
</dbReference>
<feature type="transmembrane region" description="Helical" evidence="9">
    <location>
        <begin position="761"/>
        <end position="786"/>
    </location>
</feature>
<evidence type="ECO:0000313" key="13">
    <source>
        <dbReference type="EMBL" id="KAK1787040.1"/>
    </source>
</evidence>
<feature type="transmembrane region" description="Helical" evidence="9">
    <location>
        <begin position="863"/>
        <end position="883"/>
    </location>
</feature>
<dbReference type="InterPro" id="IPR017981">
    <property type="entry name" value="GPCR_2-like_7TM"/>
</dbReference>
<dbReference type="InterPro" id="IPR013320">
    <property type="entry name" value="ConA-like_dom_sf"/>
</dbReference>
<feature type="compositionally biased region" description="Polar residues" evidence="8">
    <location>
        <begin position="1027"/>
        <end position="1039"/>
    </location>
</feature>
<keyword evidence="14" id="KW-1185">Reference proteome</keyword>
<evidence type="ECO:0000256" key="1">
    <source>
        <dbReference type="ARBA" id="ARBA00004141"/>
    </source>
</evidence>